<keyword evidence="2" id="KW-0378">Hydrolase</keyword>
<dbReference type="EMBL" id="JANSUY010000013">
    <property type="protein sequence ID" value="MCR9016222.1"/>
    <property type="molecule type" value="Genomic_DNA"/>
</dbReference>
<dbReference type="InterPro" id="IPR051802">
    <property type="entry name" value="YfhM-like"/>
</dbReference>
<dbReference type="RefSeq" id="WP_258424075.1">
    <property type="nucleotide sequence ID" value="NZ_JANSUY010000013.1"/>
</dbReference>
<evidence type="ECO:0000313" key="3">
    <source>
        <dbReference type="Proteomes" id="UP001142175"/>
    </source>
</evidence>
<sequence>MKKIYLLLHIASLFQIAFIIFLVPKLSFGQNLLNSKQTSHFSYIYKITDLEAEVIYTSGEKGIKESFFHTLIDSFPMSEEYQGDLPDGHYLKTFALKNRQRIEITSIQPVRIFIIKNDRDLNIQVYGPDEKIIKKAEVSADGKKLTFDPKTESYQDKKSNKSGVVKVTYAGKTSFFFLEKKLNNSTFKITKNNILYGTPIRYVWIPVRFVLLIPVDGYKSIKTGYVQGSIYKISDFFQRAYHSTACIFDDYHCDWRDYSSYESHVKGYMVFDKPKYKPLDTLNMKSYLVNKRGKPYTNEVELELYQGSEKKYSTTVQPFREGAFSYSLHLHDSLKLKLDQYAQIRLLDKNKDELMSRNLEIEEYELKRNSLEISLSSDIHVRGKEQILTLSAKDENGLRIKDGRVQIWVFPHHPKIFHDSIVFLPDTLQFLERELLTNGPTEIAIPDSIFPMVDLDYAIKTVLLNAENERLEENISGFFKAFAEPFSMMLENDSLSVKYNNPKESTEKIFLFGRDYFGNKELVESILPPFRIPFNPLISEYIVEYSGKDQVFSVAEESAKVSVVTSRNPEEVTFAIQNPRKVPVTYFLYYGNNLVQSGQQPSQAVRIRNKGEKNYFLSLNYLWAGEIQYQTYQIPLQKYRLQINSQEPVLIYPGEETDIQIEVKDYKNRPVEGVDLTAFGLTKKFNFEAPSLPSLGKSPKGKKLINNFTITNTKPDLIEIPLNYPAWKIMASLDSISYFQFIYPESKLYRFEHPTESGLTQFSPFILKNGNFEPVSVIYVDKVPVYFYWNTIQQPYSFPIDPGYRQLKFRLEDQIITLDSVYFEANKRTIISIDPSLYKGKMNVEEAELEFSQTEKNHLYNYIFPYRNPFIRGFSYLKTDKNVINLGLGNGPNSKKTYLAGPVYGFLDFKLINGFTTGFHHEPYYEYDFREGLLKMRSLNEYILPTQSSRVSISHPLGEQVMTEEKLFELWQSHLEKLRIEKAQYINPNNTTKGRGRLELGFDKQLPMESLPINVLIFNQSNLNDIRIYPGNAKVFHDLKPGKYEVFLLFKGSSYSKIDSIEVLKDGLNFVKVPFPISPKKDAFSQKLVQLIEKNLFNDSPSDLLFEQRELVGFQRTYLENNKYSGPGILVSGYIVDETGFGLPGATVIVEGLAHGASTNLDGYYELVVPYGYSELVVSFVGYKSTNFRISQGIPDRIQMEPDVRALSEVIVTGYGVMQTKRTLSYATTVVDAEFDFEEVEGMLQGRVAGVAIQDAGKGVNLQIRGMSSVNFQEKPLILIDGKVFLGELNLLDLTQAKKVESLLEEEAFKRFGEKGKNGAILIYFQEEKINDQTQDEGLDWENAGGGKIRNNFSDVAFWQPDLITDEEGKASFKVKFPDDITAWQTHVLAMNGKKQNGKNQGLIRSYMPVVAQLFIPRFLITNDTARILGKSLNYMGDSLEVETGFEINGNPTLPKRTGILTDIRVDSLTLVSKDSLKIQYQLQTKKGFKDGEIREIPVFPQGMSQTKGHFGILEADTVFTLITDTSAMASKLTFWSDLSGIYEEELAFIHSYRYLCNEQMASKVKALLLQRDLDFWKSKPFEQEKVLRKLITSLQRNQQSNGMWGWWNDSGESLWITLHVVEALGMAQEKGFEAGFSKPALEEVLLRYWDKEKDFETKSKIIHAFISLRSQVGFTRLMEDLEKTKKETVSHDLGLLWIKSRLNQEISINELDKYQRKSILENTYFGSGLEESNWQNGDLALSLLAYKILKNNQNTPDSVIRSVRNYLFEKREKGNWINTYLSSRVLETLIPEMVKESKFAGNQSVIVEGDIDVSISKFPFIEEFKATQPLVINKKGNLPLYYSYSENFWNPNPEPKKGAFEITTRFEENNGNMLKAGTEVALMVEITVKEDASFVMINAPIPGGCSYGNKSNRSNWETHREYFLEETAIFCENLPKGNHTFRISLEPRFTGTYTLNPAKIEMMYFPTINANEGLKKVRIED</sequence>
<dbReference type="PANTHER" id="PTHR40094:SF1">
    <property type="entry name" value="UBIQUITIN DOMAIN-CONTAINING PROTEIN"/>
    <property type="match status" value="1"/>
</dbReference>
<dbReference type="PANTHER" id="PTHR40094">
    <property type="entry name" value="ALPHA-2-MACROGLOBULIN HOMOLOG"/>
    <property type="match status" value="1"/>
</dbReference>
<dbReference type="InterPro" id="IPR008930">
    <property type="entry name" value="Terpenoid_cyclase/PrenylTrfase"/>
</dbReference>
<feature type="domain" description="Alpha-2-macroglobulin" evidence="1">
    <location>
        <begin position="1356"/>
        <end position="1446"/>
    </location>
</feature>
<proteinExistence type="predicted"/>
<dbReference type="GO" id="GO:0004866">
    <property type="term" value="F:endopeptidase inhibitor activity"/>
    <property type="evidence" value="ECO:0007669"/>
    <property type="project" value="InterPro"/>
</dbReference>
<protein>
    <submittedName>
        <fullName evidence="2">Carboxypeptidase-like regulatory domain-containing protein</fullName>
    </submittedName>
</protein>
<keyword evidence="2" id="KW-0121">Carboxypeptidase</keyword>
<dbReference type="Proteomes" id="UP001142175">
    <property type="component" value="Unassembled WGS sequence"/>
</dbReference>
<dbReference type="InterPro" id="IPR037066">
    <property type="entry name" value="Plug_dom_sf"/>
</dbReference>
<dbReference type="SUPFAM" id="SSF49464">
    <property type="entry name" value="Carboxypeptidase regulatory domain-like"/>
    <property type="match status" value="1"/>
</dbReference>
<dbReference type="SMART" id="SM01360">
    <property type="entry name" value="A2M"/>
    <property type="match status" value="1"/>
</dbReference>
<dbReference type="Gene3D" id="2.20.130.20">
    <property type="match status" value="1"/>
</dbReference>
<name>A0A9X2P6C7_9BACT</name>
<dbReference type="Gene3D" id="2.170.130.10">
    <property type="entry name" value="TonB-dependent receptor, plug domain"/>
    <property type="match status" value="1"/>
</dbReference>
<dbReference type="Gene3D" id="1.50.10.20">
    <property type="match status" value="1"/>
</dbReference>
<dbReference type="SUPFAM" id="SSF48239">
    <property type="entry name" value="Terpenoid cyclases/Protein prenyltransferases"/>
    <property type="match status" value="1"/>
</dbReference>
<dbReference type="InterPro" id="IPR008969">
    <property type="entry name" value="CarboxyPept-like_regulatory"/>
</dbReference>
<dbReference type="Gene3D" id="2.60.40.1930">
    <property type="match status" value="1"/>
</dbReference>
<dbReference type="Gene3D" id="2.60.40.1120">
    <property type="entry name" value="Carboxypeptidase-like, regulatory domain"/>
    <property type="match status" value="1"/>
</dbReference>
<reference evidence="2" key="1">
    <citation type="submission" date="2022-08" db="EMBL/GenBank/DDBJ databases">
        <authorList>
            <person name="Zhang D."/>
        </authorList>
    </citation>
    <scope>NUCLEOTIDE SEQUENCE</scope>
    <source>
        <strain evidence="2">XJ19-11</strain>
    </source>
</reference>
<evidence type="ECO:0000313" key="2">
    <source>
        <dbReference type="EMBL" id="MCR9016222.1"/>
    </source>
</evidence>
<dbReference type="Pfam" id="PF13715">
    <property type="entry name" value="CarbopepD_reg_2"/>
    <property type="match status" value="1"/>
</dbReference>
<dbReference type="GO" id="GO:0004180">
    <property type="term" value="F:carboxypeptidase activity"/>
    <property type="evidence" value="ECO:0007669"/>
    <property type="project" value="UniProtKB-KW"/>
</dbReference>
<dbReference type="SUPFAM" id="SSF56935">
    <property type="entry name" value="Porins"/>
    <property type="match status" value="1"/>
</dbReference>
<gene>
    <name evidence="2" type="ORF">NU887_14350</name>
</gene>
<organism evidence="2 3">
    <name type="scientific">Aquiflexum gelatinilyticum</name>
    <dbReference type="NCBI Taxonomy" id="2961943"/>
    <lineage>
        <taxon>Bacteria</taxon>
        <taxon>Pseudomonadati</taxon>
        <taxon>Bacteroidota</taxon>
        <taxon>Cytophagia</taxon>
        <taxon>Cytophagales</taxon>
        <taxon>Cyclobacteriaceae</taxon>
        <taxon>Aquiflexum</taxon>
    </lineage>
</organism>
<keyword evidence="2" id="KW-0645">Protease</keyword>
<dbReference type="InterPro" id="IPR041246">
    <property type="entry name" value="Bact_MG10"/>
</dbReference>
<dbReference type="InterPro" id="IPR001599">
    <property type="entry name" value="Macroglobln_a2"/>
</dbReference>
<keyword evidence="3" id="KW-1185">Reference proteome</keyword>
<accession>A0A9X2P6C7</accession>
<dbReference type="Pfam" id="PF00207">
    <property type="entry name" value="A2M"/>
    <property type="match status" value="1"/>
</dbReference>
<comment type="caution">
    <text evidence="2">The sequence shown here is derived from an EMBL/GenBank/DDBJ whole genome shotgun (WGS) entry which is preliminary data.</text>
</comment>
<evidence type="ECO:0000259" key="1">
    <source>
        <dbReference type="SMART" id="SM01360"/>
    </source>
</evidence>
<dbReference type="Pfam" id="PF17973">
    <property type="entry name" value="bMG10"/>
    <property type="match status" value="1"/>
</dbReference>